<dbReference type="EMBL" id="NFEZ01000004">
    <property type="protein sequence ID" value="PLT44821.1"/>
    <property type="molecule type" value="Genomic_DNA"/>
</dbReference>
<reference evidence="4 5" key="1">
    <citation type="submission" date="2017-05" db="EMBL/GenBank/DDBJ databases">
        <title>Functional genome analysis of Paenibacillus pasadenensis strain R16: insights on endophytic life style and antifungal activity.</title>
        <authorList>
            <person name="Passera A."/>
            <person name="Marcolungo L."/>
            <person name="Casati P."/>
            <person name="Brasca M."/>
            <person name="Quaglino F."/>
            <person name="Delledonne M."/>
        </authorList>
    </citation>
    <scope>NUCLEOTIDE SEQUENCE [LARGE SCALE GENOMIC DNA]</scope>
    <source>
        <strain evidence="4 5">R16</strain>
    </source>
</reference>
<feature type="compositionally biased region" description="Low complexity" evidence="1">
    <location>
        <begin position="32"/>
        <end position="48"/>
    </location>
</feature>
<dbReference type="NCBIfam" id="NF037970">
    <property type="entry name" value="vanZ_1"/>
    <property type="match status" value="1"/>
</dbReference>
<feature type="transmembrane region" description="Helical" evidence="2">
    <location>
        <begin position="196"/>
        <end position="213"/>
    </location>
</feature>
<keyword evidence="2" id="KW-0812">Transmembrane</keyword>
<dbReference type="InterPro" id="IPR006976">
    <property type="entry name" value="VanZ-like"/>
</dbReference>
<evidence type="ECO:0000256" key="1">
    <source>
        <dbReference type="SAM" id="MobiDB-lite"/>
    </source>
</evidence>
<name>A0A2N5N3A1_9BACL</name>
<proteinExistence type="predicted"/>
<sequence>MASKSVDGTASGSRNRPAAGRGTAAESAGRIGAAPGSRRGAVAAGRRPAAPPSAAKPPRRSRTRALLWGCLLSWLLLIFVFSSQSYQTQSIKPALERKLDAETAQKWLPPMSFHYNGQLYMPSFNPYDVIEFLFRKAAHLFVYAVLAALAWALARLYRVTTGLSAFIALSLTALIACLDEYNQQFSLSRTPNPEDVLIDWIGGCLGVVLLYLVSKAFRRSNRSSRLIS</sequence>
<feature type="transmembrane region" description="Helical" evidence="2">
    <location>
        <begin position="65"/>
        <end position="86"/>
    </location>
</feature>
<feature type="region of interest" description="Disordered" evidence="1">
    <location>
        <begin position="1"/>
        <end position="58"/>
    </location>
</feature>
<evidence type="ECO:0000313" key="5">
    <source>
        <dbReference type="Proteomes" id="UP000234789"/>
    </source>
</evidence>
<comment type="caution">
    <text evidence="4">The sequence shown here is derived from an EMBL/GenBank/DDBJ whole genome shotgun (WGS) entry which is preliminary data.</text>
</comment>
<gene>
    <name evidence="4" type="ORF">B8V81_3252</name>
</gene>
<evidence type="ECO:0000259" key="3">
    <source>
        <dbReference type="Pfam" id="PF04892"/>
    </source>
</evidence>
<protein>
    <recommendedName>
        <fullName evidence="3">VanZ-like domain-containing protein</fullName>
    </recommendedName>
</protein>
<dbReference type="Pfam" id="PF04892">
    <property type="entry name" value="VanZ"/>
    <property type="match status" value="1"/>
</dbReference>
<keyword evidence="2" id="KW-1133">Transmembrane helix</keyword>
<keyword evidence="2" id="KW-0472">Membrane</keyword>
<organism evidence="4 5">
    <name type="scientific">Paenibacillus pasadenensis</name>
    <dbReference type="NCBI Taxonomy" id="217090"/>
    <lineage>
        <taxon>Bacteria</taxon>
        <taxon>Bacillati</taxon>
        <taxon>Bacillota</taxon>
        <taxon>Bacilli</taxon>
        <taxon>Bacillales</taxon>
        <taxon>Paenibacillaceae</taxon>
        <taxon>Paenibacillus</taxon>
    </lineage>
</organism>
<keyword evidence="5" id="KW-1185">Reference proteome</keyword>
<feature type="domain" description="VanZ-like" evidence="3">
    <location>
        <begin position="69"/>
        <end position="213"/>
    </location>
</feature>
<dbReference type="Proteomes" id="UP000234789">
    <property type="component" value="Unassembled WGS sequence"/>
</dbReference>
<dbReference type="RefSeq" id="WP_101808725.1">
    <property type="nucleotide sequence ID" value="NZ_NFEZ01000004.1"/>
</dbReference>
<accession>A0A2N5N3A1</accession>
<evidence type="ECO:0000256" key="2">
    <source>
        <dbReference type="SAM" id="Phobius"/>
    </source>
</evidence>
<feature type="transmembrane region" description="Helical" evidence="2">
    <location>
        <begin position="159"/>
        <end position="176"/>
    </location>
</feature>
<evidence type="ECO:0000313" key="4">
    <source>
        <dbReference type="EMBL" id="PLT44821.1"/>
    </source>
</evidence>
<feature type="compositionally biased region" description="Polar residues" evidence="1">
    <location>
        <begin position="1"/>
        <end position="14"/>
    </location>
</feature>
<dbReference type="AlphaFoldDB" id="A0A2N5N3A1"/>
<feature type="transmembrane region" description="Helical" evidence="2">
    <location>
        <begin position="132"/>
        <end position="152"/>
    </location>
</feature>